<feature type="region of interest" description="Disordered" evidence="1">
    <location>
        <begin position="1"/>
        <end position="31"/>
    </location>
</feature>
<reference evidence="2" key="1">
    <citation type="submission" date="2021-06" db="EMBL/GenBank/DDBJ databases">
        <authorList>
            <person name="Kallberg Y."/>
            <person name="Tangrot J."/>
            <person name="Rosling A."/>
        </authorList>
    </citation>
    <scope>NUCLEOTIDE SEQUENCE</scope>
    <source>
        <strain evidence="2">FL966</strain>
    </source>
</reference>
<dbReference type="Proteomes" id="UP000789759">
    <property type="component" value="Unassembled WGS sequence"/>
</dbReference>
<name>A0A9N9GIP4_9GLOM</name>
<feature type="compositionally biased region" description="Polar residues" evidence="1">
    <location>
        <begin position="1"/>
        <end position="27"/>
    </location>
</feature>
<protein>
    <submittedName>
        <fullName evidence="2">5989_t:CDS:1</fullName>
    </submittedName>
</protein>
<accession>A0A9N9GIP4</accession>
<comment type="caution">
    <text evidence="2">The sequence shown here is derived from an EMBL/GenBank/DDBJ whole genome shotgun (WGS) entry which is preliminary data.</text>
</comment>
<gene>
    <name evidence="2" type="ORF">CPELLU_LOCUS7166</name>
</gene>
<dbReference type="AlphaFoldDB" id="A0A9N9GIP4"/>
<feature type="non-terminal residue" evidence="2">
    <location>
        <position position="87"/>
    </location>
</feature>
<evidence type="ECO:0000256" key="1">
    <source>
        <dbReference type="SAM" id="MobiDB-lite"/>
    </source>
</evidence>
<proteinExistence type="predicted"/>
<evidence type="ECO:0000313" key="2">
    <source>
        <dbReference type="EMBL" id="CAG8604775.1"/>
    </source>
</evidence>
<evidence type="ECO:0000313" key="3">
    <source>
        <dbReference type="Proteomes" id="UP000789759"/>
    </source>
</evidence>
<organism evidence="2 3">
    <name type="scientific">Cetraspora pellucida</name>
    <dbReference type="NCBI Taxonomy" id="1433469"/>
    <lineage>
        <taxon>Eukaryota</taxon>
        <taxon>Fungi</taxon>
        <taxon>Fungi incertae sedis</taxon>
        <taxon>Mucoromycota</taxon>
        <taxon>Glomeromycotina</taxon>
        <taxon>Glomeromycetes</taxon>
        <taxon>Diversisporales</taxon>
        <taxon>Gigasporaceae</taxon>
        <taxon>Cetraspora</taxon>
    </lineage>
</organism>
<sequence length="87" mass="9465">MQNEASPDAPSPTSSGGVSTNEQSSEEINIAMKTELPEIVIQPSDALNYVSNGNAIDSVLMKLEHAAYISSWIDHPQRGVLSRIIRR</sequence>
<keyword evidence="3" id="KW-1185">Reference proteome</keyword>
<dbReference type="EMBL" id="CAJVQA010004711">
    <property type="protein sequence ID" value="CAG8604775.1"/>
    <property type="molecule type" value="Genomic_DNA"/>
</dbReference>